<dbReference type="GO" id="GO:0003677">
    <property type="term" value="F:DNA binding"/>
    <property type="evidence" value="ECO:0007669"/>
    <property type="project" value="UniProtKB-KW"/>
</dbReference>
<dbReference type="InterPro" id="IPR001647">
    <property type="entry name" value="HTH_TetR"/>
</dbReference>
<dbReference type="Pfam" id="PF00440">
    <property type="entry name" value="TetR_N"/>
    <property type="match status" value="1"/>
</dbReference>
<dbReference type="SUPFAM" id="SSF46689">
    <property type="entry name" value="Homeodomain-like"/>
    <property type="match status" value="1"/>
</dbReference>
<name>A0A5N7IIT9_9CLOT</name>
<evidence type="ECO:0000259" key="2">
    <source>
        <dbReference type="Pfam" id="PF00440"/>
    </source>
</evidence>
<dbReference type="Proteomes" id="UP000342249">
    <property type="component" value="Unassembled WGS sequence"/>
</dbReference>
<proteinExistence type="predicted"/>
<evidence type="ECO:0000256" key="1">
    <source>
        <dbReference type="ARBA" id="ARBA00023125"/>
    </source>
</evidence>
<reference evidence="3" key="1">
    <citation type="journal article" date="2019" name="Lett. Appl. Microbiol.">
        <title>A case of 'blown pack' spoilage of vacuum-packaged pork likely associated with Clostridium estertheticum in Canada.</title>
        <authorList>
            <person name="Zhang P."/>
            <person name="Ward P."/>
            <person name="McMullen L.M."/>
            <person name="Yang X."/>
        </authorList>
    </citation>
    <scope>NUCLEOTIDE SEQUENCE [LARGE SCALE GENOMIC DNA]</scope>
    <source>
        <strain evidence="3">MA19</strain>
    </source>
</reference>
<evidence type="ECO:0000313" key="3">
    <source>
        <dbReference type="EMBL" id="MPQ60857.1"/>
    </source>
</evidence>
<sequence>MKSFSLFRESKGVSSRSDSKYTLVRSRDNIIIALAAGTSTGSIYTRFHNKVGLFHAIVAPVVDEIRSW</sequence>
<dbReference type="AlphaFoldDB" id="A0A5N7IIT9"/>
<gene>
    <name evidence="3" type="ORF">E4V82_01845</name>
</gene>
<accession>A0A5N7IIT9</accession>
<feature type="domain" description="HTH tetR-type" evidence="2">
    <location>
        <begin position="32"/>
        <end position="57"/>
    </location>
</feature>
<protein>
    <submittedName>
        <fullName evidence="3">TetR/AcrR family transcriptional regulator</fullName>
    </submittedName>
</protein>
<dbReference type="EMBL" id="SPSF01000009">
    <property type="protein sequence ID" value="MPQ60857.1"/>
    <property type="molecule type" value="Genomic_DNA"/>
</dbReference>
<organism evidence="3 4">
    <name type="scientific">Clostridium estertheticum</name>
    <dbReference type="NCBI Taxonomy" id="238834"/>
    <lineage>
        <taxon>Bacteria</taxon>
        <taxon>Bacillati</taxon>
        <taxon>Bacillota</taxon>
        <taxon>Clostridia</taxon>
        <taxon>Eubacteriales</taxon>
        <taxon>Clostridiaceae</taxon>
        <taxon>Clostridium</taxon>
    </lineage>
</organism>
<comment type="caution">
    <text evidence="3">The sequence shown here is derived from an EMBL/GenBank/DDBJ whole genome shotgun (WGS) entry which is preliminary data.</text>
</comment>
<dbReference type="InterPro" id="IPR009057">
    <property type="entry name" value="Homeodomain-like_sf"/>
</dbReference>
<dbReference type="Gene3D" id="1.10.357.10">
    <property type="entry name" value="Tetracycline Repressor, domain 2"/>
    <property type="match status" value="1"/>
</dbReference>
<evidence type="ECO:0000313" key="4">
    <source>
        <dbReference type="Proteomes" id="UP000342249"/>
    </source>
</evidence>
<keyword evidence="1" id="KW-0238">DNA-binding</keyword>